<protein>
    <submittedName>
        <fullName evidence="1">Uncharacterized protein</fullName>
    </submittedName>
</protein>
<reference evidence="1" key="1">
    <citation type="submission" date="2022-04" db="EMBL/GenBank/DDBJ databases">
        <title>Jade perch genome.</title>
        <authorList>
            <person name="Chao B."/>
        </authorList>
    </citation>
    <scope>NUCLEOTIDE SEQUENCE</scope>
    <source>
        <strain evidence="1">CB-2022</strain>
    </source>
</reference>
<sequence>MGGRRRGAPGSDEDFSFVSPVVKYLLFIFNFLFWVISLVMVAIGVYARMMKHAEAALACLSVDPAMMLMVIGVLMFILTFCGCVGSLRENICLLQTFCICLTVIFLLQLVAGVLGFIFSDKVISLLFSYHGQARNKVTEIINDAIVHYREDIDLQNLIDYGQKEFDCCGGVTYLDWSQNMYFNCKKDNPSRERCSVPFSCCIISKDKMVINTMCGHGMQELEYIAAGEHIHTNGCIDKLVNWIHSNLFLLGGIALGLAIPQVGYTNQHTHTVFKPIRVETNHYLQLISPLFVFSLLQLVGILLSQILINQIKDQIELQNYNLKHQTDQWS</sequence>
<comment type="caution">
    <text evidence="1">The sequence shown here is derived from an EMBL/GenBank/DDBJ whole genome shotgun (WGS) entry which is preliminary data.</text>
</comment>
<dbReference type="Proteomes" id="UP000831701">
    <property type="component" value="Chromosome 10"/>
</dbReference>
<evidence type="ECO:0000313" key="2">
    <source>
        <dbReference type="Proteomes" id="UP000831701"/>
    </source>
</evidence>
<proteinExistence type="predicted"/>
<dbReference type="EMBL" id="CM041540">
    <property type="protein sequence ID" value="KAI3366758.1"/>
    <property type="molecule type" value="Genomic_DNA"/>
</dbReference>
<gene>
    <name evidence="1" type="ORF">L3Q82_009420</name>
</gene>
<accession>A0ACB8WJ99</accession>
<keyword evidence="2" id="KW-1185">Reference proteome</keyword>
<organism evidence="1 2">
    <name type="scientific">Scortum barcoo</name>
    <name type="common">barcoo grunter</name>
    <dbReference type="NCBI Taxonomy" id="214431"/>
    <lineage>
        <taxon>Eukaryota</taxon>
        <taxon>Metazoa</taxon>
        <taxon>Chordata</taxon>
        <taxon>Craniata</taxon>
        <taxon>Vertebrata</taxon>
        <taxon>Euteleostomi</taxon>
        <taxon>Actinopterygii</taxon>
        <taxon>Neopterygii</taxon>
        <taxon>Teleostei</taxon>
        <taxon>Neoteleostei</taxon>
        <taxon>Acanthomorphata</taxon>
        <taxon>Eupercaria</taxon>
        <taxon>Centrarchiformes</taxon>
        <taxon>Terapontoidei</taxon>
        <taxon>Terapontidae</taxon>
        <taxon>Scortum</taxon>
    </lineage>
</organism>
<evidence type="ECO:0000313" key="1">
    <source>
        <dbReference type="EMBL" id="KAI3366758.1"/>
    </source>
</evidence>
<name>A0ACB8WJ99_9TELE</name>